<dbReference type="AlphaFoldDB" id="A0AAV6U731"/>
<evidence type="ECO:0000256" key="15">
    <source>
        <dbReference type="ARBA" id="ARBA00023136"/>
    </source>
</evidence>
<keyword evidence="14" id="KW-0406">Ion transport</keyword>
<proteinExistence type="inferred from homology"/>
<gene>
    <name evidence="19" type="ORF">JTE90_017789</name>
</gene>
<feature type="transmembrane region" description="Helical" evidence="17">
    <location>
        <begin position="534"/>
        <end position="554"/>
    </location>
</feature>
<keyword evidence="12 17" id="KW-1133">Transmembrane helix</keyword>
<evidence type="ECO:0000256" key="17">
    <source>
        <dbReference type="SAM" id="Phobius"/>
    </source>
</evidence>
<dbReference type="GO" id="GO:0005262">
    <property type="term" value="F:calcium channel activity"/>
    <property type="evidence" value="ECO:0007669"/>
    <property type="project" value="TreeGrafter"/>
</dbReference>
<evidence type="ECO:0000256" key="10">
    <source>
        <dbReference type="ARBA" id="ARBA00022847"/>
    </source>
</evidence>
<evidence type="ECO:0000313" key="20">
    <source>
        <dbReference type="Proteomes" id="UP000827092"/>
    </source>
</evidence>
<dbReference type="PANTHER" id="PTHR10846:SF73">
    <property type="entry name" value="SODIUM_CALCIUM EXCHANGER MEMBRANE REGION DOMAIN-CONTAINING PROTEIN"/>
    <property type="match status" value="1"/>
</dbReference>
<dbReference type="GO" id="GO:0015293">
    <property type="term" value="F:symporter activity"/>
    <property type="evidence" value="ECO:0007669"/>
    <property type="project" value="UniProtKB-KW"/>
</dbReference>
<evidence type="ECO:0000256" key="9">
    <source>
        <dbReference type="ARBA" id="ARBA00022837"/>
    </source>
</evidence>
<evidence type="ECO:0000256" key="3">
    <source>
        <dbReference type="ARBA" id="ARBA00022448"/>
    </source>
</evidence>
<dbReference type="InterPro" id="IPR044880">
    <property type="entry name" value="NCX_ion-bd_dom_sf"/>
</dbReference>
<keyword evidence="9" id="KW-0106">Calcium</keyword>
<feature type="transmembrane region" description="Helical" evidence="17">
    <location>
        <begin position="157"/>
        <end position="177"/>
    </location>
</feature>
<evidence type="ECO:0000256" key="13">
    <source>
        <dbReference type="ARBA" id="ARBA00023053"/>
    </source>
</evidence>
<evidence type="ECO:0000256" key="11">
    <source>
        <dbReference type="ARBA" id="ARBA00022958"/>
    </source>
</evidence>
<dbReference type="FunFam" id="1.20.1420.30:FF:000009">
    <property type="entry name" value="sodium/potassium/calcium exchanger 5 isoform X2"/>
    <property type="match status" value="1"/>
</dbReference>
<feature type="transmembrane region" description="Helical" evidence="17">
    <location>
        <begin position="468"/>
        <end position="486"/>
    </location>
</feature>
<evidence type="ECO:0000256" key="8">
    <source>
        <dbReference type="ARBA" id="ARBA00022729"/>
    </source>
</evidence>
<dbReference type="GO" id="GO:0006874">
    <property type="term" value="P:intracellular calcium ion homeostasis"/>
    <property type="evidence" value="ECO:0007669"/>
    <property type="project" value="TreeGrafter"/>
</dbReference>
<comment type="similarity">
    <text evidence="2">Belongs to the Ca(2+):cation antiporter (CaCA) (TC 2.A.19) family. SLC24A subfamily.</text>
</comment>
<evidence type="ECO:0000256" key="14">
    <source>
        <dbReference type="ARBA" id="ARBA00023065"/>
    </source>
</evidence>
<keyword evidence="13" id="KW-0915">Sodium</keyword>
<keyword evidence="20" id="KW-1185">Reference proteome</keyword>
<comment type="caution">
    <text evidence="19">The sequence shown here is derived from an EMBL/GenBank/DDBJ whole genome shotgun (WGS) entry which is preliminary data.</text>
</comment>
<dbReference type="NCBIfam" id="TIGR00367">
    <property type="entry name" value="calcium/sodium antiporter"/>
    <property type="match status" value="1"/>
</dbReference>
<comment type="subcellular location">
    <subcellularLocation>
        <location evidence="1">Membrane</location>
        <topology evidence="1">Multi-pass membrane protein</topology>
    </subcellularLocation>
</comment>
<feature type="transmembrane region" description="Helical" evidence="17">
    <location>
        <begin position="506"/>
        <end position="527"/>
    </location>
</feature>
<feature type="transmembrane region" description="Helical" evidence="17">
    <location>
        <begin position="80"/>
        <end position="103"/>
    </location>
</feature>
<keyword evidence="7 17" id="KW-0812">Transmembrane</keyword>
<evidence type="ECO:0000256" key="4">
    <source>
        <dbReference type="ARBA" id="ARBA00022449"/>
    </source>
</evidence>
<organism evidence="19 20">
    <name type="scientific">Oedothorax gibbosus</name>
    <dbReference type="NCBI Taxonomy" id="931172"/>
    <lineage>
        <taxon>Eukaryota</taxon>
        <taxon>Metazoa</taxon>
        <taxon>Ecdysozoa</taxon>
        <taxon>Arthropoda</taxon>
        <taxon>Chelicerata</taxon>
        <taxon>Arachnida</taxon>
        <taxon>Araneae</taxon>
        <taxon>Araneomorphae</taxon>
        <taxon>Entelegynae</taxon>
        <taxon>Araneoidea</taxon>
        <taxon>Linyphiidae</taxon>
        <taxon>Erigoninae</taxon>
        <taxon>Oedothorax</taxon>
    </lineage>
</organism>
<feature type="domain" description="Sodium/calcium exchanger membrane region" evidence="18">
    <location>
        <begin position="85"/>
        <end position="227"/>
    </location>
</feature>
<dbReference type="InterPro" id="IPR004837">
    <property type="entry name" value="NaCa_Exmemb"/>
</dbReference>
<keyword evidence="11" id="KW-0630">Potassium</keyword>
<evidence type="ECO:0000256" key="2">
    <source>
        <dbReference type="ARBA" id="ARBA00005364"/>
    </source>
</evidence>
<sequence>MWKLYRSRHLWLYQAYRLFAYFYSGIWSEEGSSGKVYAHGRQLLSTNSSSPEGVPGCIPPSLDEFPDDFFTQEQRARGGVLVHVLIVAYICAALAVVCDKYFVPCLNVISNYFQVPSDIAGATFMAMGASSPELFSSVIGAFVTEGDIGVGTVVGSAVFNILAVTGAAGFAVGTAALQLDWYPISRDTAMYIVTISTLVFIIHDNLVTWVESLVLCAMFMAYLILLYFNYNIQNVTTKTAKNVRIWWLRKKGDKHTLPVVFTESSALLVANRLARPRSYHGSTSSDSLDASAEMSIEEDKEKKCERTLEISVGKKQFPPLLVPELIQGKYVVVKDFEDSMCRDTLQKVSDDLESSLEVNLWSLPESNLNKFFYLLMWIPNFLFSVTIPRCNLPGRTKWFPLTFFASIVWLGALSYLCFWMVAVIGYTFNIPDTVSGITILAAGTSVPELVSSIIVVRSGLGNMAFCNLLGSNIFDILFCLGLPWLIKTLMNGSFSSSGGLVINSSALTYTTLILLIVVVLFYCTLVLCSWRLDWKYSIVAFALYVTFLVVSSLFESNVFGDFNPPVCPR</sequence>
<protein>
    <recommendedName>
        <fullName evidence="18">Sodium/calcium exchanger membrane region domain-containing protein</fullName>
    </recommendedName>
</protein>
<name>A0AAV6U731_9ARAC</name>
<keyword evidence="3" id="KW-0813">Transport</keyword>
<keyword evidence="4" id="KW-0050">Antiport</keyword>
<keyword evidence="5" id="KW-0633">Potassium transport</keyword>
<dbReference type="EMBL" id="JAFNEN010000609">
    <property type="protein sequence ID" value="KAG8179648.1"/>
    <property type="molecule type" value="Genomic_DNA"/>
</dbReference>
<dbReference type="GO" id="GO:0008273">
    <property type="term" value="F:calcium, potassium:sodium antiporter activity"/>
    <property type="evidence" value="ECO:0007669"/>
    <property type="project" value="TreeGrafter"/>
</dbReference>
<dbReference type="PANTHER" id="PTHR10846">
    <property type="entry name" value="SODIUM/POTASSIUM/CALCIUM EXCHANGER"/>
    <property type="match status" value="1"/>
</dbReference>
<evidence type="ECO:0000313" key="19">
    <source>
        <dbReference type="EMBL" id="KAG8179648.1"/>
    </source>
</evidence>
<dbReference type="GO" id="GO:0005886">
    <property type="term" value="C:plasma membrane"/>
    <property type="evidence" value="ECO:0007669"/>
    <property type="project" value="TreeGrafter"/>
</dbReference>
<feature type="transmembrane region" description="Helical" evidence="17">
    <location>
        <begin position="212"/>
        <end position="230"/>
    </location>
</feature>
<dbReference type="Proteomes" id="UP000827092">
    <property type="component" value="Unassembled WGS sequence"/>
</dbReference>
<accession>A0AAV6U731</accession>
<feature type="transmembrane region" description="Helical" evidence="17">
    <location>
        <begin position="434"/>
        <end position="456"/>
    </location>
</feature>
<evidence type="ECO:0000256" key="1">
    <source>
        <dbReference type="ARBA" id="ARBA00004141"/>
    </source>
</evidence>
<keyword evidence="6" id="KW-0109">Calcium transport</keyword>
<reference evidence="19 20" key="1">
    <citation type="journal article" date="2022" name="Nat. Ecol. Evol.">
        <title>A masculinizing supergene underlies an exaggerated male reproductive morph in a spider.</title>
        <authorList>
            <person name="Hendrickx F."/>
            <person name="De Corte Z."/>
            <person name="Sonet G."/>
            <person name="Van Belleghem S.M."/>
            <person name="Kostlbacher S."/>
            <person name="Vangestel C."/>
        </authorList>
    </citation>
    <scope>NUCLEOTIDE SEQUENCE [LARGE SCALE GENOMIC DNA]</scope>
    <source>
        <strain evidence="19">W744_W776</strain>
    </source>
</reference>
<dbReference type="Pfam" id="PF01699">
    <property type="entry name" value="Na_Ca_ex"/>
    <property type="match status" value="2"/>
</dbReference>
<dbReference type="Gene3D" id="1.20.1420.30">
    <property type="entry name" value="NCX, central ion-binding region"/>
    <property type="match status" value="2"/>
</dbReference>
<keyword evidence="10" id="KW-0769">Symport</keyword>
<keyword evidence="15 17" id="KW-0472">Membrane</keyword>
<evidence type="ECO:0000256" key="6">
    <source>
        <dbReference type="ARBA" id="ARBA00022568"/>
    </source>
</evidence>
<evidence type="ECO:0000259" key="18">
    <source>
        <dbReference type="Pfam" id="PF01699"/>
    </source>
</evidence>
<keyword evidence="8" id="KW-0732">Signal</keyword>
<evidence type="ECO:0000256" key="16">
    <source>
        <dbReference type="ARBA" id="ARBA00023201"/>
    </source>
</evidence>
<evidence type="ECO:0000256" key="12">
    <source>
        <dbReference type="ARBA" id="ARBA00022989"/>
    </source>
</evidence>
<keyword evidence="16" id="KW-0739">Sodium transport</keyword>
<feature type="domain" description="Sodium/calcium exchanger membrane region" evidence="18">
    <location>
        <begin position="400"/>
        <end position="551"/>
    </location>
</feature>
<evidence type="ECO:0000256" key="5">
    <source>
        <dbReference type="ARBA" id="ARBA00022538"/>
    </source>
</evidence>
<feature type="transmembrane region" description="Helical" evidence="17">
    <location>
        <begin position="401"/>
        <end position="428"/>
    </location>
</feature>
<evidence type="ECO:0000256" key="7">
    <source>
        <dbReference type="ARBA" id="ARBA00022692"/>
    </source>
</evidence>
<dbReference type="InterPro" id="IPR004481">
    <property type="entry name" value="K/Na/Ca-exchanger"/>
</dbReference>